<sequence length="237" mass="26289">MVIWITLMGLAICQPLFLGGKLINEEVEVSITEKVGELHVPNEIEAASIARTLVNRESLANVNTLKTFKQEDGTESQVPVSSMEYYADCDGDGDPYWLVVDIGSTYQNIVDGSDYSFTIRVGDHPLGDHVNPNYPGGTTSSPAGSPRVQLFGKLVDVPPDSKSYDDWLKLKNCFTARHPDSKFWLPENVISPHKTHWVKFVVDKIYFVGGFGDRAYIGYVNPGIYHSVSTIDNGMKK</sequence>
<dbReference type="PANTHER" id="PTHR37273">
    <property type="entry name" value="CHROMOSOME 8, WHOLE GENOME SHOTGUN SEQUENCE"/>
    <property type="match status" value="1"/>
</dbReference>
<dbReference type="InterPro" id="IPR012349">
    <property type="entry name" value="Split_barrel_FMN-bd"/>
</dbReference>
<comment type="caution">
    <text evidence="2">The sequence shown here is derived from an EMBL/GenBank/DDBJ whole genome shotgun (WGS) entry which is preliminary data.</text>
</comment>
<gene>
    <name evidence="2" type="ORF">KQ657_000505</name>
</gene>
<organism evidence="2 3">
    <name type="scientific">Scheffersomyces spartinae</name>
    <dbReference type="NCBI Taxonomy" id="45513"/>
    <lineage>
        <taxon>Eukaryota</taxon>
        <taxon>Fungi</taxon>
        <taxon>Dikarya</taxon>
        <taxon>Ascomycota</taxon>
        <taxon>Saccharomycotina</taxon>
        <taxon>Pichiomycetes</taxon>
        <taxon>Debaryomycetaceae</taxon>
        <taxon>Scheffersomyces</taxon>
    </lineage>
</organism>
<dbReference type="Gene3D" id="2.30.110.10">
    <property type="entry name" value="Electron Transport, Fmn-binding Protein, Chain A"/>
    <property type="match status" value="1"/>
</dbReference>
<keyword evidence="3" id="KW-1185">Reference proteome</keyword>
<dbReference type="SUPFAM" id="SSF50475">
    <property type="entry name" value="FMN-binding split barrel"/>
    <property type="match status" value="1"/>
</dbReference>
<dbReference type="PANTHER" id="PTHR37273:SF1">
    <property type="entry name" value="ADL397C-AP"/>
    <property type="match status" value="1"/>
</dbReference>
<dbReference type="RefSeq" id="XP_043049360.1">
    <property type="nucleotide sequence ID" value="XM_043191348.1"/>
</dbReference>
<dbReference type="GeneID" id="66113879"/>
<proteinExistence type="predicted"/>
<dbReference type="InterPro" id="IPR055343">
    <property type="entry name" value="CREG_beta-barrel"/>
</dbReference>
<name>A0A9P8AHX1_9ASCO</name>
<reference evidence="2" key="1">
    <citation type="submission" date="2021-03" db="EMBL/GenBank/DDBJ databases">
        <authorList>
            <person name="Palmer J.M."/>
        </authorList>
    </citation>
    <scope>NUCLEOTIDE SEQUENCE</scope>
    <source>
        <strain evidence="2">ARV_011</strain>
    </source>
</reference>
<dbReference type="OrthoDB" id="2138282at2759"/>
<feature type="domain" description="CREG-like beta-barrel" evidence="1">
    <location>
        <begin position="42"/>
        <end position="226"/>
    </location>
</feature>
<dbReference type="Proteomes" id="UP000790833">
    <property type="component" value="Unassembled WGS sequence"/>
</dbReference>
<evidence type="ECO:0000313" key="3">
    <source>
        <dbReference type="Proteomes" id="UP000790833"/>
    </source>
</evidence>
<dbReference type="AlphaFoldDB" id="A0A9P8AHX1"/>
<accession>A0A9P8AHX1</accession>
<protein>
    <recommendedName>
        <fullName evidence="1">CREG-like beta-barrel domain-containing protein</fullName>
    </recommendedName>
</protein>
<dbReference type="EMBL" id="JAHMUF010000010">
    <property type="protein sequence ID" value="KAG7193812.1"/>
    <property type="molecule type" value="Genomic_DNA"/>
</dbReference>
<dbReference type="Pfam" id="PF13883">
    <property type="entry name" value="CREG_beta-barrel"/>
    <property type="match status" value="1"/>
</dbReference>
<evidence type="ECO:0000259" key="1">
    <source>
        <dbReference type="Pfam" id="PF13883"/>
    </source>
</evidence>
<evidence type="ECO:0000313" key="2">
    <source>
        <dbReference type="EMBL" id="KAG7193812.1"/>
    </source>
</evidence>